<sequence>MTPSEVAPPAFALTAAQRDIWLDQLSRGDSPLYNIGGYVELAGPFSAELIRQAIELLVRKHDALRTVLLPDAGSDGLPLQRFAQGMPVEVPLEDLSTHPEPLAAAQALIRQRMEQPYRFDGGPLFRFFLVRLDARHHLLGTQAHHLILDGWGFGQMLQSLGGIYSALQAGRRPELSAPSYVEFIRDDARYHDSPRYRRDRAYWQDKYRTLPEPLLMPRYRERFAREAAASGDTPSNNLVQPFPTHLHERMKQWARTCQASAFHVLLAALYVYFTRTAQRDEWVVGLPILNRSNARFKNTLGLFTQVSAVRFCFSQDLPFGELVRAVRDVLKQDFRHQRFPLSEMNRSLGLLREDRGQLFDLSLSYEQDDHDYRYGEALGHSVKVCNGHEPLPLAIHLRSNSYNDKAWMHYLYNEAYFQGGEVEALAERLVHVLEQGLADPRLPIAEFSLLGARDTALLQAWSASSPAPACSQPLHARIEAQAAARPQALAAVCLGQSLTYAELNQRANSLAHHLRSLGVQPDDRVAIVARRGLDTLVGLLAILKAGGAYVPIDPAHPAERLSYLLQDSAPLAVLTQAELLARLPALSVPLIDLGGDSWREQPQSNPQVPGLTPAHLAYVIYTSGSTGLPKGVMVEHRTLANLVDWHCSAFDLGPGGQTSSLAGFGFDAMAWEVWPALCSGATLHLPPAHDGNEDIEALLDWWRAQPLDVSFLPTPVAEYAFNQRRGHPTLRTLLIGGDRLRQFAEEPGFAVINNYGPTEATVVATSGRVAVGQGLHIGRPIDHTRVYLLDEQRRPVPVGVAGELYVAGAGVARGYLNRPELTAERFLDDPFSDEPIIAGQCARMYRTGDLARWQADGSLEYLGRNDDQVKIRGMRIELGEIESALAAVSGVQEAVVQARDGRLLAYFTEPSGPAQSLEINQLHAQLQSRLPDYMLPAAYVRLAALPLTANGKLDRRALPVPGQEAFISRGYEAPQGAVETRLAAIWAGLLQVERVGRQDHFFELGGHSLLAVTLVERMRQAGLQADVRVLFDQPTLASLAAAVGGTREVEVPANRIVPDCLRITPDMLVLARLDQASIERIVATVPGGVANVQEIYPLAPLQEGLLYHHMTEARDPYQQHAMFAFDSLQRLDAFAQALQQVIARHDILRTSLVWDGLEQPMQVVWRQARLPLEEVLLDSQAGDIAEQLRERLDPGLRPLDLGRAPMMALAYSEDPRNQRWVGMLRFHHLVNDATSTGVLLEEIHAHLQGRAGQLPEAVPYRRYVAQTRLGSRDEEHQAFFREWLADVDEPSLAFGRLERTTAGDAHEKVECQLTPSLARRLRGQARAQGVSAASVFHLAWALVLGRLCGREDVVFGTVLLGRLQAGAGADRALGMFINTLPLRLELPGRTAAEAVRETHRRLSALLAHEHAPLALAQRCSGVAAPTPLFNSLLNYRHGQAADGQDLMRDLPGIQLLGSEDILSYPLMLSVDDLDEGFKLSAMAPRSLGPQRLLDALQTVLDGLVQALEQSPQTALRQLPVLPPAQLQQLLVEFNATEVDYPREQTLHGLFEAQASRTPDAIALQAGDRQLTYAQLNRRANQLAHHLRARGVQPDTRVGICVERSLELVIGLLAILKAGGAYVPLDPGYPQERIHYMLQDSAPLAVLVHGATRELLAGVAAELIDFDRCTWQQQPADDPQVPGLNVGHLAYVIYTSGSTGLPKGVMIEHRGLGNLMHWGSQICPDAQHGALLQRAPFSFDGSVWELFWPLTNGMRLVLARPDGHREPAYLAQTIREQGITVIKFVPALLQQFLELDEVSQCSSLTDVFSGGGELTAAMARRFQQLLPQARLHNVYGPTEATVDSTAWTLEPGAPVPDIQLPIGRPIGNTRLYVLDEHDQPVPMGVSGHLHIGGVGVARGYLGLPQLQAERFIDSPFVAGDRLYRSGDLVRYRADGCLEFLGRNDFQVKLRGLRVELGEIEARLASHSALREVVVLMRDERLVAYFTLRDAATPPGIEGLRGHLLAQVPEYMVPSAFVQLEALPLSPNGKLDRKALPAPGQDAVLSRSFEAPQGEVETALAQIWAEVLKIERVGRHDHFFELGGHSLLAVSLVARMRQAGLDADARVLFSQPTLAELAARTVGHVQRLAIPATTIPTLNRKRRL</sequence>
<comment type="cofactor">
    <cofactor evidence="1">
        <name>pantetheine 4'-phosphate</name>
        <dbReference type="ChEBI" id="CHEBI:47942"/>
    </cofactor>
</comment>
<dbReference type="EMBL" id="JAEEFW010000010">
    <property type="protein sequence ID" value="MBU4636604.1"/>
    <property type="molecule type" value="Genomic_DNA"/>
</dbReference>
<dbReference type="PANTHER" id="PTHR45527">
    <property type="entry name" value="NONRIBOSOMAL PEPTIDE SYNTHETASE"/>
    <property type="match status" value="1"/>
</dbReference>
<dbReference type="GO" id="GO:0003824">
    <property type="term" value="F:catalytic activity"/>
    <property type="evidence" value="ECO:0007669"/>
    <property type="project" value="InterPro"/>
</dbReference>
<dbReference type="InterPro" id="IPR025110">
    <property type="entry name" value="AMP-bd_C"/>
</dbReference>
<gene>
    <name evidence="6" type="ORF">I8747_27700</name>
</gene>
<dbReference type="FunFam" id="3.30.300.30:FF:000015">
    <property type="entry name" value="Nonribosomal peptide synthase SidD"/>
    <property type="match status" value="1"/>
</dbReference>
<feature type="domain" description="Carrier" evidence="5">
    <location>
        <begin position="973"/>
        <end position="1047"/>
    </location>
</feature>
<dbReference type="InterPro" id="IPR000873">
    <property type="entry name" value="AMP-dep_synth/lig_dom"/>
</dbReference>
<comment type="caution">
    <text evidence="6">The sequence shown here is derived from an EMBL/GenBank/DDBJ whole genome shotgun (WGS) entry which is preliminary data.</text>
</comment>
<dbReference type="PROSITE" id="PS00455">
    <property type="entry name" value="AMP_BINDING"/>
    <property type="match status" value="2"/>
</dbReference>
<dbReference type="Pfam" id="PF00501">
    <property type="entry name" value="AMP-binding"/>
    <property type="match status" value="2"/>
</dbReference>
<dbReference type="Pfam" id="PF00668">
    <property type="entry name" value="Condensation"/>
    <property type="match status" value="2"/>
</dbReference>
<dbReference type="PROSITE" id="PS00012">
    <property type="entry name" value="PHOSPHOPANTETHEINE"/>
    <property type="match status" value="1"/>
</dbReference>
<evidence type="ECO:0000256" key="2">
    <source>
        <dbReference type="ARBA" id="ARBA00006432"/>
    </source>
</evidence>
<evidence type="ECO:0000313" key="7">
    <source>
        <dbReference type="Proteomes" id="UP000787568"/>
    </source>
</evidence>
<dbReference type="PROSITE" id="PS50075">
    <property type="entry name" value="CARRIER"/>
    <property type="match status" value="2"/>
</dbReference>
<keyword evidence="4" id="KW-0597">Phosphoprotein</keyword>
<dbReference type="GO" id="GO:0031177">
    <property type="term" value="F:phosphopantetheine binding"/>
    <property type="evidence" value="ECO:0007669"/>
    <property type="project" value="InterPro"/>
</dbReference>
<organism evidence="6 7">
    <name type="scientific">Pseudomonas chlororaphis subsp. aurantiaca</name>
    <dbReference type="NCBI Taxonomy" id="86192"/>
    <lineage>
        <taxon>Bacteria</taxon>
        <taxon>Pseudomonadati</taxon>
        <taxon>Pseudomonadota</taxon>
        <taxon>Gammaproteobacteria</taxon>
        <taxon>Pseudomonadales</taxon>
        <taxon>Pseudomonadaceae</taxon>
        <taxon>Pseudomonas</taxon>
    </lineage>
</organism>
<dbReference type="InterPro" id="IPR006162">
    <property type="entry name" value="Ppantetheine_attach_site"/>
</dbReference>
<dbReference type="NCBIfam" id="NF003417">
    <property type="entry name" value="PRK04813.1"/>
    <property type="match status" value="2"/>
</dbReference>
<dbReference type="InterPro" id="IPR009081">
    <property type="entry name" value="PP-bd_ACP"/>
</dbReference>
<dbReference type="Pfam" id="PF00550">
    <property type="entry name" value="PP-binding"/>
    <property type="match status" value="2"/>
</dbReference>
<dbReference type="FunFam" id="2.30.38.10:FF:000001">
    <property type="entry name" value="Non-ribosomal peptide synthetase PvdI"/>
    <property type="match status" value="2"/>
</dbReference>
<dbReference type="CDD" id="cd17651">
    <property type="entry name" value="A_NRPS_VisG_like"/>
    <property type="match status" value="1"/>
</dbReference>
<feature type="domain" description="Carrier" evidence="5">
    <location>
        <begin position="2049"/>
        <end position="2123"/>
    </location>
</feature>
<proteinExistence type="inferred from homology"/>
<evidence type="ECO:0000313" key="6">
    <source>
        <dbReference type="EMBL" id="MBU4636604.1"/>
    </source>
</evidence>
<dbReference type="FunFam" id="3.30.300.30:FF:000010">
    <property type="entry name" value="Enterobactin synthetase component F"/>
    <property type="match status" value="1"/>
</dbReference>
<dbReference type="FunFam" id="3.40.50.980:FF:000001">
    <property type="entry name" value="Non-ribosomal peptide synthetase"/>
    <property type="match status" value="2"/>
</dbReference>
<evidence type="ECO:0000256" key="3">
    <source>
        <dbReference type="ARBA" id="ARBA00022450"/>
    </source>
</evidence>
<dbReference type="InterPro" id="IPR020845">
    <property type="entry name" value="AMP-binding_CS"/>
</dbReference>
<keyword evidence="3" id="KW-0596">Phosphopantetheine</keyword>
<dbReference type="SMART" id="SM00823">
    <property type="entry name" value="PKS_PP"/>
    <property type="match status" value="2"/>
</dbReference>
<evidence type="ECO:0000259" key="5">
    <source>
        <dbReference type="PROSITE" id="PS50075"/>
    </source>
</evidence>
<dbReference type="FunFam" id="1.10.1200.10:FF:000005">
    <property type="entry name" value="Nonribosomal peptide synthetase 1"/>
    <property type="match status" value="2"/>
</dbReference>
<evidence type="ECO:0000256" key="4">
    <source>
        <dbReference type="ARBA" id="ARBA00022553"/>
    </source>
</evidence>
<reference evidence="6" key="1">
    <citation type="submission" date="2020-12" db="EMBL/GenBank/DDBJ databases">
        <title>Generalized mutagenesis with transposon Tn5. A laboratory procedure for the identification of genes responsible for a bacterial phenotype and its regulation, illustrated with phenazine production in Pseudomonas chlororaphis.</title>
        <authorList>
            <person name="Muzio F."/>
            <person name="Sobrero P."/>
            <person name="Agaras B."/>
            <person name="Valverde C."/>
        </authorList>
    </citation>
    <scope>NUCLEOTIDE SEQUENCE</scope>
    <source>
        <strain evidence="6">SMMP3</strain>
    </source>
</reference>
<protein>
    <submittedName>
        <fullName evidence="6">Amino acid adenylation domain-containing protein</fullName>
    </submittedName>
</protein>
<dbReference type="CDD" id="cd19544">
    <property type="entry name" value="E-C_NRPS"/>
    <property type="match status" value="1"/>
</dbReference>
<dbReference type="CDD" id="cd05930">
    <property type="entry name" value="A_NRPS"/>
    <property type="match status" value="1"/>
</dbReference>
<dbReference type="InterPro" id="IPR010071">
    <property type="entry name" value="AA_adenyl_dom"/>
</dbReference>
<dbReference type="Pfam" id="PF13193">
    <property type="entry name" value="AMP-binding_C"/>
    <property type="match status" value="2"/>
</dbReference>
<dbReference type="NCBIfam" id="TIGR01733">
    <property type="entry name" value="AA-adenyl-dom"/>
    <property type="match status" value="2"/>
</dbReference>
<name>A0AAJ1E580_9PSED</name>
<dbReference type="GO" id="GO:0044550">
    <property type="term" value="P:secondary metabolite biosynthetic process"/>
    <property type="evidence" value="ECO:0007669"/>
    <property type="project" value="UniProtKB-ARBA"/>
</dbReference>
<accession>A0AAJ1E580</accession>
<dbReference type="FunFam" id="3.40.50.12780:FF:000012">
    <property type="entry name" value="Non-ribosomal peptide synthetase"/>
    <property type="match status" value="2"/>
</dbReference>
<dbReference type="GO" id="GO:0005737">
    <property type="term" value="C:cytoplasm"/>
    <property type="evidence" value="ECO:0007669"/>
    <property type="project" value="TreeGrafter"/>
</dbReference>
<dbReference type="GO" id="GO:0043041">
    <property type="term" value="P:amino acid activation for nonribosomal peptide biosynthetic process"/>
    <property type="evidence" value="ECO:0007669"/>
    <property type="project" value="TreeGrafter"/>
</dbReference>
<dbReference type="RefSeq" id="WP_216311484.1">
    <property type="nucleotide sequence ID" value="NZ_JAEEFW010000010.1"/>
</dbReference>
<comment type="similarity">
    <text evidence="2">Belongs to the ATP-dependent AMP-binding enzyme family.</text>
</comment>
<dbReference type="Proteomes" id="UP000787568">
    <property type="component" value="Unassembled WGS sequence"/>
</dbReference>
<evidence type="ECO:0000256" key="1">
    <source>
        <dbReference type="ARBA" id="ARBA00001957"/>
    </source>
</evidence>
<dbReference type="FunFam" id="3.40.50.980:FF:000002">
    <property type="entry name" value="Enterobactin synthetase component F"/>
    <property type="match status" value="1"/>
</dbReference>
<dbReference type="PANTHER" id="PTHR45527:SF1">
    <property type="entry name" value="FATTY ACID SYNTHASE"/>
    <property type="match status" value="1"/>
</dbReference>
<dbReference type="InterPro" id="IPR020806">
    <property type="entry name" value="PKS_PP-bd"/>
</dbReference>
<dbReference type="InterPro" id="IPR001242">
    <property type="entry name" value="Condensation_dom"/>
</dbReference>